<accession>A0A6I0TB46</accession>
<evidence type="ECO:0000256" key="5">
    <source>
        <dbReference type="PROSITE-ProRule" id="PRU00339"/>
    </source>
</evidence>
<dbReference type="EMBL" id="WCRY01000006">
    <property type="protein sequence ID" value="KAB4483802.1"/>
    <property type="molecule type" value="Genomic_DNA"/>
</dbReference>
<evidence type="ECO:0000313" key="8">
    <source>
        <dbReference type="EMBL" id="KAB4483802.1"/>
    </source>
</evidence>
<dbReference type="Pfam" id="PF12895">
    <property type="entry name" value="ANAPC3"/>
    <property type="match status" value="1"/>
</dbReference>
<feature type="transmembrane region" description="Helical" evidence="6">
    <location>
        <begin position="121"/>
        <end position="144"/>
    </location>
</feature>
<feature type="transmembrane region" description="Helical" evidence="6">
    <location>
        <begin position="417"/>
        <end position="434"/>
    </location>
</feature>
<feature type="transmembrane region" description="Helical" evidence="6">
    <location>
        <begin position="164"/>
        <end position="181"/>
    </location>
</feature>
<feature type="transmembrane region" description="Helical" evidence="6">
    <location>
        <begin position="188"/>
        <end position="204"/>
    </location>
</feature>
<dbReference type="PANTHER" id="PTHR37422:SF13">
    <property type="entry name" value="LIPOPOLYSACCHARIDE BIOSYNTHESIS PROTEIN PA4999-RELATED"/>
    <property type="match status" value="1"/>
</dbReference>
<dbReference type="Proteomes" id="UP000436858">
    <property type="component" value="Unassembled WGS sequence"/>
</dbReference>
<dbReference type="Gene3D" id="1.25.40.10">
    <property type="entry name" value="Tetratricopeptide repeat domain"/>
    <property type="match status" value="1"/>
</dbReference>
<feature type="transmembrane region" description="Helical" evidence="6">
    <location>
        <begin position="330"/>
        <end position="353"/>
    </location>
</feature>
<evidence type="ECO:0000259" key="7">
    <source>
        <dbReference type="Pfam" id="PF04932"/>
    </source>
</evidence>
<evidence type="ECO:0000256" key="6">
    <source>
        <dbReference type="SAM" id="Phobius"/>
    </source>
</evidence>
<feature type="transmembrane region" description="Helical" evidence="6">
    <location>
        <begin position="63"/>
        <end position="82"/>
    </location>
</feature>
<keyword evidence="3 6" id="KW-1133">Transmembrane helix</keyword>
<dbReference type="SUPFAM" id="SSF48452">
    <property type="entry name" value="TPR-like"/>
    <property type="match status" value="1"/>
</dbReference>
<keyword evidence="2 6" id="KW-0812">Transmembrane</keyword>
<dbReference type="AlphaFoldDB" id="A0A6I0TB46"/>
<dbReference type="OMA" id="GRIYPYY"/>
<comment type="subcellular location">
    <subcellularLocation>
        <location evidence="1">Membrane</location>
        <topology evidence="1">Multi-pass membrane protein</topology>
    </subcellularLocation>
</comment>
<feature type="domain" description="O-antigen ligase-related" evidence="7">
    <location>
        <begin position="193"/>
        <end position="346"/>
    </location>
</feature>
<feature type="transmembrane region" description="Helical" evidence="6">
    <location>
        <begin position="7"/>
        <end position="30"/>
    </location>
</feature>
<dbReference type="InterPro" id="IPR011990">
    <property type="entry name" value="TPR-like_helical_dom_sf"/>
</dbReference>
<evidence type="ECO:0000256" key="1">
    <source>
        <dbReference type="ARBA" id="ARBA00004141"/>
    </source>
</evidence>
<keyword evidence="5" id="KW-0802">TPR repeat</keyword>
<evidence type="ECO:0000256" key="4">
    <source>
        <dbReference type="ARBA" id="ARBA00023136"/>
    </source>
</evidence>
<feature type="transmembrane region" description="Helical" evidence="6">
    <location>
        <begin position="36"/>
        <end position="58"/>
    </location>
</feature>
<reference evidence="8 9" key="1">
    <citation type="journal article" date="2019" name="Nat. Med.">
        <title>A library of human gut bacterial isolates paired with longitudinal multiomics data enables mechanistic microbiome research.</title>
        <authorList>
            <person name="Poyet M."/>
            <person name="Groussin M."/>
            <person name="Gibbons S.M."/>
            <person name="Avila-Pacheco J."/>
            <person name="Jiang X."/>
            <person name="Kearney S.M."/>
            <person name="Perrotta A.R."/>
            <person name="Berdy B."/>
            <person name="Zhao S."/>
            <person name="Lieberman T.D."/>
            <person name="Swanson P.K."/>
            <person name="Smith M."/>
            <person name="Roesemann S."/>
            <person name="Alexander J.E."/>
            <person name="Rich S.A."/>
            <person name="Livny J."/>
            <person name="Vlamakis H."/>
            <person name="Clish C."/>
            <person name="Bullock K."/>
            <person name="Deik A."/>
            <person name="Scott J."/>
            <person name="Pierce K.A."/>
            <person name="Xavier R.J."/>
            <person name="Alm E.J."/>
        </authorList>
    </citation>
    <scope>NUCLEOTIDE SEQUENCE [LARGE SCALE GENOMIC DNA]</scope>
    <source>
        <strain evidence="8 9">BIOML-A162</strain>
    </source>
</reference>
<feature type="transmembrane region" description="Helical" evidence="6">
    <location>
        <begin position="239"/>
        <end position="261"/>
    </location>
</feature>
<dbReference type="GO" id="GO:0016020">
    <property type="term" value="C:membrane"/>
    <property type="evidence" value="ECO:0007669"/>
    <property type="project" value="UniProtKB-SubCell"/>
</dbReference>
<dbReference type="Pfam" id="PF04932">
    <property type="entry name" value="Wzy_C"/>
    <property type="match status" value="1"/>
</dbReference>
<evidence type="ECO:0000256" key="2">
    <source>
        <dbReference type="ARBA" id="ARBA00022692"/>
    </source>
</evidence>
<keyword evidence="4 6" id="KW-0472">Membrane</keyword>
<dbReference type="RefSeq" id="WP_011107383.1">
    <property type="nucleotide sequence ID" value="NZ_JAGKIB010000061.1"/>
</dbReference>
<proteinExistence type="predicted"/>
<evidence type="ECO:0000313" key="9">
    <source>
        <dbReference type="Proteomes" id="UP000436858"/>
    </source>
</evidence>
<gene>
    <name evidence="8" type="ORF">GAN91_08390</name>
</gene>
<dbReference type="InterPro" id="IPR051533">
    <property type="entry name" value="WaaL-like"/>
</dbReference>
<sequence length="598" mass="68033">MMENRKCVILSIGVTLAICGMLCSSFWGRYSMFDNYFLLFPVSLGICLVTITAILSFLTKKKIFQLSVADVLISILVVYYIVRYDYELQLANWKIMYAILLLILWYALRILLMNATISRPILFGGIVAIGCMLSIWGLLQLYGLQPSNHRLFAITGPFYNPGPYSGYLAMIFPINLGCLLQSMGKTRYLWLVAFALMLCILPAGMSRSAWLALSFSSLWVLVIHFKWITKAKSYLQTHFYTATLLYITVAIIIVCASVLLYQMKADSANGRLFIWKTTCKVIANKPLLGYGPGTFSHVYGEMQSTYFASEKYTEQEERVAGAPEYAFNELLQLCVEGGIILLMLFLMLIVWVVGKGISNKDYIACSGLISLLLFSLSSYPFQVLPFLMMGVLLLVVCVTNPKGIIEKNACIPRICTLLLLISMLAGNILCLYKLCNVNELSQRLYYIKVLQDQSLQKEASTGYGRLYDFFKHNFNYLMKYAGNLFAQKRYDEAIVILERAKLVSCHPSIYTLQGQCYQALGNFADAEKCYKAAALLLPIRIYPYYLLAKLYAEPDFYHETKMKQMINIVLTKEPKVYSKAIHEMRMEMNILLNNRITN</sequence>
<evidence type="ECO:0000256" key="3">
    <source>
        <dbReference type="ARBA" id="ARBA00022989"/>
    </source>
</evidence>
<feature type="transmembrane region" description="Helical" evidence="6">
    <location>
        <begin position="386"/>
        <end position="405"/>
    </location>
</feature>
<feature type="repeat" description="TPR" evidence="5">
    <location>
        <begin position="507"/>
        <end position="540"/>
    </location>
</feature>
<dbReference type="InterPro" id="IPR019734">
    <property type="entry name" value="TPR_rpt"/>
</dbReference>
<protein>
    <recommendedName>
        <fullName evidence="7">O-antigen ligase-related domain-containing protein</fullName>
    </recommendedName>
</protein>
<dbReference type="PANTHER" id="PTHR37422">
    <property type="entry name" value="TEICHURONIC ACID BIOSYNTHESIS PROTEIN TUAE"/>
    <property type="match status" value="1"/>
</dbReference>
<name>A0A6I0TB46_BACT4</name>
<feature type="transmembrane region" description="Helical" evidence="6">
    <location>
        <begin position="94"/>
        <end position="112"/>
    </location>
</feature>
<dbReference type="PROSITE" id="PS50005">
    <property type="entry name" value="TPR"/>
    <property type="match status" value="1"/>
</dbReference>
<organism evidence="8 9">
    <name type="scientific">Bacteroides thetaiotaomicron</name>
    <dbReference type="NCBI Taxonomy" id="818"/>
    <lineage>
        <taxon>Bacteria</taxon>
        <taxon>Pseudomonadati</taxon>
        <taxon>Bacteroidota</taxon>
        <taxon>Bacteroidia</taxon>
        <taxon>Bacteroidales</taxon>
        <taxon>Bacteroidaceae</taxon>
        <taxon>Bacteroides</taxon>
    </lineage>
</organism>
<comment type="caution">
    <text evidence="8">The sequence shown here is derived from an EMBL/GenBank/DDBJ whole genome shotgun (WGS) entry which is preliminary data.</text>
</comment>
<dbReference type="InterPro" id="IPR007016">
    <property type="entry name" value="O-antigen_ligase-rel_domated"/>
</dbReference>